<accession>A0ABR7G996</accession>
<dbReference type="InterPro" id="IPR003439">
    <property type="entry name" value="ABC_transporter-like_ATP-bd"/>
</dbReference>
<dbReference type="InterPro" id="IPR027417">
    <property type="entry name" value="P-loop_NTPase"/>
</dbReference>
<dbReference type="EMBL" id="JACOPE010000001">
    <property type="protein sequence ID" value="MBC5683997.1"/>
    <property type="molecule type" value="Genomic_DNA"/>
</dbReference>
<keyword evidence="3 5" id="KW-0067">ATP-binding</keyword>
<dbReference type="SMART" id="SM00382">
    <property type="entry name" value="AAA"/>
    <property type="match status" value="1"/>
</dbReference>
<evidence type="ECO:0000256" key="2">
    <source>
        <dbReference type="ARBA" id="ARBA00022741"/>
    </source>
</evidence>
<dbReference type="PROSITE" id="PS00211">
    <property type="entry name" value="ABC_TRANSPORTER_1"/>
    <property type="match status" value="1"/>
</dbReference>
<keyword evidence="2" id="KW-0547">Nucleotide-binding</keyword>
<dbReference type="GO" id="GO:0005524">
    <property type="term" value="F:ATP binding"/>
    <property type="evidence" value="ECO:0007669"/>
    <property type="project" value="UniProtKB-KW"/>
</dbReference>
<dbReference type="InterPro" id="IPR017871">
    <property type="entry name" value="ABC_transporter-like_CS"/>
</dbReference>
<dbReference type="Pfam" id="PF00005">
    <property type="entry name" value="ABC_tran"/>
    <property type="match status" value="1"/>
</dbReference>
<protein>
    <submittedName>
        <fullName evidence="5">ABC transporter ATP-binding protein</fullName>
    </submittedName>
</protein>
<keyword evidence="1" id="KW-0813">Transport</keyword>
<dbReference type="InterPro" id="IPR050319">
    <property type="entry name" value="ABC_transp_ATP-bind"/>
</dbReference>
<dbReference type="Proteomes" id="UP000631576">
    <property type="component" value="Unassembled WGS sequence"/>
</dbReference>
<evidence type="ECO:0000313" key="5">
    <source>
        <dbReference type="EMBL" id="MBC5683997.1"/>
    </source>
</evidence>
<proteinExistence type="predicted"/>
<dbReference type="Gene3D" id="3.40.50.300">
    <property type="entry name" value="P-loop containing nucleotide triphosphate hydrolases"/>
    <property type="match status" value="1"/>
</dbReference>
<gene>
    <name evidence="5" type="ORF">H8S40_10570</name>
</gene>
<dbReference type="PROSITE" id="PS50893">
    <property type="entry name" value="ABC_TRANSPORTER_2"/>
    <property type="match status" value="1"/>
</dbReference>
<feature type="domain" description="ABC transporter" evidence="4">
    <location>
        <begin position="6"/>
        <end position="215"/>
    </location>
</feature>
<name>A0ABR7G996_9FIRM</name>
<reference evidence="5 6" key="1">
    <citation type="submission" date="2020-08" db="EMBL/GenBank/DDBJ databases">
        <title>Genome public.</title>
        <authorList>
            <person name="Liu C."/>
            <person name="Sun Q."/>
        </authorList>
    </citation>
    <scope>NUCLEOTIDE SEQUENCE [LARGE SCALE GENOMIC DNA]</scope>
    <source>
        <strain evidence="5 6">NSJ-13</strain>
    </source>
</reference>
<dbReference type="PANTHER" id="PTHR43776">
    <property type="entry name" value="TRANSPORT ATP-BINDING PROTEIN"/>
    <property type="match status" value="1"/>
</dbReference>
<evidence type="ECO:0000256" key="3">
    <source>
        <dbReference type="ARBA" id="ARBA00022840"/>
    </source>
</evidence>
<evidence type="ECO:0000256" key="1">
    <source>
        <dbReference type="ARBA" id="ARBA00022448"/>
    </source>
</evidence>
<dbReference type="RefSeq" id="WP_117992140.1">
    <property type="nucleotide sequence ID" value="NZ_JACOPE010000001.1"/>
</dbReference>
<evidence type="ECO:0000259" key="4">
    <source>
        <dbReference type="PROSITE" id="PS50893"/>
    </source>
</evidence>
<organism evidence="5 6">
    <name type="scientific">Ruminococcus hominis</name>
    <dbReference type="NCBI Taxonomy" id="2763065"/>
    <lineage>
        <taxon>Bacteria</taxon>
        <taxon>Bacillati</taxon>
        <taxon>Bacillota</taxon>
        <taxon>Clostridia</taxon>
        <taxon>Eubacteriales</taxon>
        <taxon>Oscillospiraceae</taxon>
        <taxon>Ruminococcus</taxon>
    </lineage>
</organism>
<dbReference type="CDD" id="cd03257">
    <property type="entry name" value="ABC_NikE_OppD_transporters"/>
    <property type="match status" value="1"/>
</dbReference>
<dbReference type="PANTHER" id="PTHR43776:SF8">
    <property type="entry name" value="ABC TRANSPORTER, ATP-BINDING PROTEIN"/>
    <property type="match status" value="1"/>
</dbReference>
<comment type="caution">
    <text evidence="5">The sequence shown here is derived from an EMBL/GenBank/DDBJ whole genome shotgun (WGS) entry which is preliminary data.</text>
</comment>
<dbReference type="InterPro" id="IPR003593">
    <property type="entry name" value="AAA+_ATPase"/>
</dbReference>
<keyword evidence="6" id="KW-1185">Reference proteome</keyword>
<sequence>MQDKVLELSNVNAYYKDGKVRKQILNDISFTLYEGEIVGLVGESGSGKTTLCKCILGLLKDYEGNIMHYTNRPQMVFQDPFSSLNPRKTIGWILEEPLKIQGKRSKEERRKKAEEMLELVHLPKEFYSRYPRELSGGQRQRVSIALALITGTKFVLADEPLSALDVTVQAQIIQLLKELQEKERISYLFVSHDLDVVDMICDRVLYLKDGVVREIC</sequence>
<dbReference type="SUPFAM" id="SSF52540">
    <property type="entry name" value="P-loop containing nucleoside triphosphate hydrolases"/>
    <property type="match status" value="1"/>
</dbReference>
<evidence type="ECO:0000313" key="6">
    <source>
        <dbReference type="Proteomes" id="UP000631576"/>
    </source>
</evidence>